<reference evidence="1" key="1">
    <citation type="submission" date="2017-05" db="EMBL/GenBank/DDBJ databases">
        <title>Polyphasic characterization of four soil-derived phenanthrene-degrading Acidovorax strains and proposal of Acidovorax phenanthrenivorans sp. nov.</title>
        <authorList>
            <person name="Singleton D."/>
            <person name="Lee J."/>
            <person name="Dickey A.N."/>
            <person name="Stroud A."/>
            <person name="Scholl E.H."/>
            <person name="Wright F.A."/>
            <person name="Aitken M.D."/>
        </authorList>
    </citation>
    <scope>NUCLEOTIDE SEQUENCE</scope>
    <source>
        <strain evidence="1">P4</strain>
    </source>
</reference>
<organism evidence="1 2">
    <name type="scientific">Acidovorax carolinensis</name>
    <dbReference type="NCBI Taxonomy" id="553814"/>
    <lineage>
        <taxon>Bacteria</taxon>
        <taxon>Pseudomonadati</taxon>
        <taxon>Pseudomonadota</taxon>
        <taxon>Betaproteobacteria</taxon>
        <taxon>Burkholderiales</taxon>
        <taxon>Comamonadaceae</taxon>
        <taxon>Acidovorax</taxon>
    </lineage>
</organism>
<dbReference type="InterPro" id="IPR000551">
    <property type="entry name" value="MerR-type_HTH_dom"/>
</dbReference>
<dbReference type="KEGG" id="acid:CBP33_07205"/>
<dbReference type="KEGG" id="acin:CBP34_07105"/>
<dbReference type="PRINTS" id="PR00040">
    <property type="entry name" value="HTHMERR"/>
</dbReference>
<accession>A0A240UB99</accession>
<dbReference type="RefSeq" id="WP_005794607.1">
    <property type="nucleotide sequence ID" value="NZ_CP021359.1"/>
</dbReference>
<dbReference type="AlphaFoldDB" id="A0A240UB99"/>
<dbReference type="Pfam" id="PF13411">
    <property type="entry name" value="MerR_1"/>
    <property type="match status" value="1"/>
</dbReference>
<dbReference type="PANTHER" id="PTHR30204:SF94">
    <property type="entry name" value="HEAVY METAL-DEPENDENT TRANSCRIPTIONAL REGULATOR HI_0293-RELATED"/>
    <property type="match status" value="1"/>
</dbReference>
<accession>A0A240U0W4</accession>
<dbReference type="KEGG" id="acip:CBP36_07775"/>
<gene>
    <name evidence="1" type="ORF">CBP36_07775</name>
</gene>
<evidence type="ECO:0000313" key="1">
    <source>
        <dbReference type="EMBL" id="ART58768.1"/>
    </source>
</evidence>
<dbReference type="GO" id="GO:0003677">
    <property type="term" value="F:DNA binding"/>
    <property type="evidence" value="ECO:0007669"/>
    <property type="project" value="UniProtKB-KW"/>
</dbReference>
<dbReference type="PROSITE" id="PS50937">
    <property type="entry name" value="HTH_MERR_2"/>
    <property type="match status" value="1"/>
</dbReference>
<dbReference type="Proteomes" id="UP000194440">
    <property type="component" value="Chromosome"/>
</dbReference>
<dbReference type="OrthoDB" id="9808480at2"/>
<sequence>MQLIECAREAGVTPDTLRHYLRVGLLVPDGRGANGYRAFSERSVARVRFIRNALALGFTLKDAAEFVEMSQRGTSPCPRARALLSERLDEQARRLKEATELHLRMQQADRDWTRLPDGVPDGHSVCSLIEGAAADVQRKSVRAKSSRVRA</sequence>
<protein>
    <submittedName>
        <fullName evidence="1">MerR family transcriptional regulator</fullName>
    </submittedName>
</protein>
<name>A0A240UB99_9BURK</name>
<dbReference type="SMART" id="SM00422">
    <property type="entry name" value="HTH_MERR"/>
    <property type="match status" value="1"/>
</dbReference>
<dbReference type="Gene3D" id="1.10.1660.10">
    <property type="match status" value="1"/>
</dbReference>
<proteinExistence type="predicted"/>
<accession>A0A240TS30</accession>
<evidence type="ECO:0000313" key="2">
    <source>
        <dbReference type="Proteomes" id="UP000194440"/>
    </source>
</evidence>
<dbReference type="GO" id="GO:0003700">
    <property type="term" value="F:DNA-binding transcription factor activity"/>
    <property type="evidence" value="ECO:0007669"/>
    <property type="project" value="InterPro"/>
</dbReference>
<dbReference type="SUPFAM" id="SSF46955">
    <property type="entry name" value="Putative DNA-binding domain"/>
    <property type="match status" value="1"/>
</dbReference>
<dbReference type="EMBL" id="CP021366">
    <property type="protein sequence ID" value="ART58768.1"/>
    <property type="molecule type" value="Genomic_DNA"/>
</dbReference>
<dbReference type="PANTHER" id="PTHR30204">
    <property type="entry name" value="REDOX-CYCLING DRUG-SENSING TRANSCRIPTIONAL ACTIVATOR SOXR"/>
    <property type="match status" value="1"/>
</dbReference>
<keyword evidence="2" id="KW-1185">Reference proteome</keyword>
<dbReference type="InterPro" id="IPR009061">
    <property type="entry name" value="DNA-bd_dom_put_sf"/>
</dbReference>
<dbReference type="InterPro" id="IPR047057">
    <property type="entry name" value="MerR_fam"/>
</dbReference>